<sequence>MNIILIGLVMVTGWSIDKTDPEVQSVVQYMFYSVHAVLAAVMIYMFSRIWDTKDTRILQVKDTYTGEWERMTVSDYDFGKWREMFFLKMMLPVCIGLFVALRWEMPLVLLVQCVTNPIVAWNAPVTQLYLRGFKEEGPLVRPWKDEVATVEWMREMFGLAREEQDKFLSGQNGTKGRKGQ</sequence>
<dbReference type="GO" id="GO:0005739">
    <property type="term" value="C:mitochondrion"/>
    <property type="evidence" value="ECO:0007669"/>
    <property type="project" value="TreeGrafter"/>
</dbReference>
<dbReference type="GO" id="GO:0045047">
    <property type="term" value="P:protein targeting to ER"/>
    <property type="evidence" value="ECO:0007669"/>
    <property type="project" value="InterPro"/>
</dbReference>
<dbReference type="VEuPathDB" id="TriTrypDB:TEOVI_000383900"/>
<protein>
    <submittedName>
        <fullName evidence="2">Phosphate transport (Pho88), putative</fullName>
    </submittedName>
</protein>
<dbReference type="Pfam" id="PF10032">
    <property type="entry name" value="Pho88"/>
    <property type="match status" value="1"/>
</dbReference>
<dbReference type="Proteomes" id="UP000195570">
    <property type="component" value="Unassembled WGS sequence"/>
</dbReference>
<dbReference type="AlphaFoldDB" id="A0A1G4IIC7"/>
<evidence type="ECO:0000313" key="2">
    <source>
        <dbReference type="EMBL" id="SCU72263.1"/>
    </source>
</evidence>
<accession>A0A1G4IIC7</accession>
<proteinExistence type="predicted"/>
<dbReference type="RefSeq" id="XP_067082779.1">
    <property type="nucleotide sequence ID" value="XM_067226678.1"/>
</dbReference>
<keyword evidence="1" id="KW-0812">Transmembrane</keyword>
<dbReference type="GeneID" id="92377779"/>
<dbReference type="PANTHER" id="PTHR28112">
    <property type="entry name" value="SRP-INDEPENDENT TARGETING PROTEIN 3"/>
    <property type="match status" value="1"/>
</dbReference>
<feature type="transmembrane region" description="Helical" evidence="1">
    <location>
        <begin position="25"/>
        <end position="46"/>
    </location>
</feature>
<name>A0A1G4IIC7_TRYEQ</name>
<keyword evidence="1" id="KW-1133">Transmembrane helix</keyword>
<keyword evidence="1" id="KW-0472">Membrane</keyword>
<dbReference type="PANTHER" id="PTHR28112:SF1">
    <property type="entry name" value="SRP-INDEPENDENT TARGETING PROTEIN 3"/>
    <property type="match status" value="1"/>
</dbReference>
<dbReference type="GO" id="GO:0005783">
    <property type="term" value="C:endoplasmic reticulum"/>
    <property type="evidence" value="ECO:0007669"/>
    <property type="project" value="InterPro"/>
</dbReference>
<evidence type="ECO:0000313" key="3">
    <source>
        <dbReference type="Proteomes" id="UP000195570"/>
    </source>
</evidence>
<evidence type="ECO:0000256" key="1">
    <source>
        <dbReference type="SAM" id="Phobius"/>
    </source>
</evidence>
<organism evidence="2 3">
    <name type="scientific">Trypanosoma equiperdum</name>
    <dbReference type="NCBI Taxonomy" id="5694"/>
    <lineage>
        <taxon>Eukaryota</taxon>
        <taxon>Discoba</taxon>
        <taxon>Euglenozoa</taxon>
        <taxon>Kinetoplastea</taxon>
        <taxon>Metakinetoplastina</taxon>
        <taxon>Trypanosomatida</taxon>
        <taxon>Trypanosomatidae</taxon>
        <taxon>Trypanosoma</taxon>
    </lineage>
</organism>
<reference evidence="2" key="1">
    <citation type="submission" date="2016-09" db="EMBL/GenBank/DDBJ databases">
        <authorList>
            <person name="Hebert L."/>
            <person name="Moumen B."/>
        </authorList>
    </citation>
    <scope>NUCLEOTIDE SEQUENCE [LARGE SCALE GENOMIC DNA]</scope>
    <source>
        <strain evidence="2">OVI</strain>
    </source>
</reference>
<gene>
    <name evidence="2" type="ORF">TEOVI_000383900</name>
</gene>
<comment type="caution">
    <text evidence="2">The sequence shown here is derived from an EMBL/GenBank/DDBJ whole genome shotgun (WGS) entry which is preliminary data.</text>
</comment>
<feature type="transmembrane region" description="Helical" evidence="1">
    <location>
        <begin position="85"/>
        <end position="103"/>
    </location>
</feature>
<keyword evidence="3" id="KW-1185">Reference proteome</keyword>
<dbReference type="EMBL" id="CZPT02001829">
    <property type="protein sequence ID" value="SCU72263.1"/>
    <property type="molecule type" value="Genomic_DNA"/>
</dbReference>
<dbReference type="InterPro" id="IPR012098">
    <property type="entry name" value="SND3_fun"/>
</dbReference>